<dbReference type="InterPro" id="IPR001647">
    <property type="entry name" value="HTH_TetR"/>
</dbReference>
<sequence length="208" mass="23498">MPPKFTEAERVRITDALRAAGYELFTTQGIRKTSIDELVSSAGIAKSSFYVFFESKEHLYLELMIRQAPEIGRKLLPAAQEAPDARTGLVNLFTRSWELTDADPLYRRLIKHPEDLKLVHRRVMTDEEIARVHPHIMRPMIEFIEHWQDEGQLVAADPRVVLGVFRAASLIAQHADEFGELYPQVAELLKHAVAAGLTVAQAEGENQS</sequence>
<dbReference type="PANTHER" id="PTHR43479:SF11">
    <property type="entry name" value="ACREF_ENVCD OPERON REPRESSOR-RELATED"/>
    <property type="match status" value="1"/>
</dbReference>
<organism evidence="4 5">
    <name type="scientific">Tamaricihabitans halophyticus</name>
    <dbReference type="NCBI Taxonomy" id="1262583"/>
    <lineage>
        <taxon>Bacteria</taxon>
        <taxon>Bacillati</taxon>
        <taxon>Actinomycetota</taxon>
        <taxon>Actinomycetes</taxon>
        <taxon>Pseudonocardiales</taxon>
        <taxon>Pseudonocardiaceae</taxon>
        <taxon>Tamaricihabitans</taxon>
    </lineage>
</organism>
<dbReference type="Gene3D" id="1.10.357.10">
    <property type="entry name" value="Tetracycline Repressor, domain 2"/>
    <property type="match status" value="1"/>
</dbReference>
<evidence type="ECO:0000256" key="2">
    <source>
        <dbReference type="PROSITE-ProRule" id="PRU00335"/>
    </source>
</evidence>
<dbReference type="GO" id="GO:0003677">
    <property type="term" value="F:DNA binding"/>
    <property type="evidence" value="ECO:0007669"/>
    <property type="project" value="UniProtKB-UniRule"/>
</dbReference>
<comment type="caution">
    <text evidence="4">The sequence shown here is derived from an EMBL/GenBank/DDBJ whole genome shotgun (WGS) entry which is preliminary data.</text>
</comment>
<dbReference type="PANTHER" id="PTHR43479">
    <property type="entry name" value="ACREF/ENVCD OPERON REPRESSOR-RELATED"/>
    <property type="match status" value="1"/>
</dbReference>
<feature type="DNA-binding region" description="H-T-H motif" evidence="2">
    <location>
        <begin position="34"/>
        <end position="53"/>
    </location>
</feature>
<keyword evidence="5" id="KW-1185">Reference proteome</keyword>
<dbReference type="EMBL" id="SLXQ01000008">
    <property type="protein sequence ID" value="TCP49953.1"/>
    <property type="molecule type" value="Genomic_DNA"/>
</dbReference>
<protein>
    <submittedName>
        <fullName evidence="4">TetR family transcriptional regulator</fullName>
    </submittedName>
</protein>
<proteinExistence type="predicted"/>
<evidence type="ECO:0000256" key="1">
    <source>
        <dbReference type="ARBA" id="ARBA00023125"/>
    </source>
</evidence>
<dbReference type="Pfam" id="PF00440">
    <property type="entry name" value="TetR_N"/>
    <property type="match status" value="1"/>
</dbReference>
<keyword evidence="1 2" id="KW-0238">DNA-binding</keyword>
<name>A0A4R2QKJ1_9PSEU</name>
<dbReference type="PRINTS" id="PR00455">
    <property type="entry name" value="HTHTETR"/>
</dbReference>
<dbReference type="OrthoDB" id="5112469at2"/>
<dbReference type="InterPro" id="IPR050624">
    <property type="entry name" value="HTH-type_Tx_Regulator"/>
</dbReference>
<dbReference type="PROSITE" id="PS50977">
    <property type="entry name" value="HTH_TETR_2"/>
    <property type="match status" value="1"/>
</dbReference>
<accession>A0A4R2QKJ1</accession>
<reference evidence="4 5" key="1">
    <citation type="submission" date="2019-03" db="EMBL/GenBank/DDBJ databases">
        <title>Genomic Encyclopedia of Type Strains, Phase IV (KMG-IV): sequencing the most valuable type-strain genomes for metagenomic binning, comparative biology and taxonomic classification.</title>
        <authorList>
            <person name="Goeker M."/>
        </authorList>
    </citation>
    <scope>NUCLEOTIDE SEQUENCE [LARGE SCALE GENOMIC DNA]</scope>
    <source>
        <strain evidence="4 5">DSM 45765</strain>
    </source>
</reference>
<dbReference type="InterPro" id="IPR009057">
    <property type="entry name" value="Homeodomain-like_sf"/>
</dbReference>
<dbReference type="SUPFAM" id="SSF46689">
    <property type="entry name" value="Homeodomain-like"/>
    <property type="match status" value="1"/>
</dbReference>
<feature type="domain" description="HTH tetR-type" evidence="3">
    <location>
        <begin position="11"/>
        <end position="71"/>
    </location>
</feature>
<evidence type="ECO:0000259" key="3">
    <source>
        <dbReference type="PROSITE" id="PS50977"/>
    </source>
</evidence>
<dbReference type="AlphaFoldDB" id="A0A4R2QKJ1"/>
<dbReference type="Proteomes" id="UP000294911">
    <property type="component" value="Unassembled WGS sequence"/>
</dbReference>
<dbReference type="RefSeq" id="WP_132878276.1">
    <property type="nucleotide sequence ID" value="NZ_SLXQ01000008.1"/>
</dbReference>
<evidence type="ECO:0000313" key="5">
    <source>
        <dbReference type="Proteomes" id="UP000294911"/>
    </source>
</evidence>
<gene>
    <name evidence="4" type="ORF">EV191_10839</name>
</gene>
<evidence type="ECO:0000313" key="4">
    <source>
        <dbReference type="EMBL" id="TCP49953.1"/>
    </source>
</evidence>